<protein>
    <submittedName>
        <fullName evidence="2">Uncharacterized protein</fullName>
    </submittedName>
</protein>
<reference evidence="2 3" key="1">
    <citation type="submission" date="2017-07" db="EMBL/GenBank/DDBJ databases">
        <title>Mechanisms for carbon and nitrogen cycling indicate functional differentiation within the Candidate Phyla Radiation.</title>
        <authorList>
            <person name="Danczak R.E."/>
            <person name="Johnston M.D."/>
            <person name="Kenah C."/>
            <person name="Slattery M."/>
            <person name="Wrighton K.C."/>
            <person name="Wilkins M.J."/>
        </authorList>
    </citation>
    <scope>NUCLEOTIDE SEQUENCE [LARGE SCALE GENOMIC DNA]</scope>
    <source>
        <strain evidence="2">Licking1014_85</strain>
    </source>
</reference>
<comment type="caution">
    <text evidence="2">The sequence shown here is derived from an EMBL/GenBank/DDBJ whole genome shotgun (WGS) entry which is preliminary data.</text>
</comment>
<accession>A0A554LG86</accession>
<sequence length="47" mass="5465">MAKKDEITLKTLDRKLSAREIRNELDEIKLEIKALQKKVKSLEAQKA</sequence>
<evidence type="ECO:0000256" key="1">
    <source>
        <dbReference type="SAM" id="Coils"/>
    </source>
</evidence>
<dbReference type="Proteomes" id="UP000315589">
    <property type="component" value="Unassembled WGS sequence"/>
</dbReference>
<evidence type="ECO:0000313" key="2">
    <source>
        <dbReference type="EMBL" id="TSC91884.1"/>
    </source>
</evidence>
<feature type="coiled-coil region" evidence="1">
    <location>
        <begin position="18"/>
        <end position="45"/>
    </location>
</feature>
<dbReference type="EMBL" id="VMGI01000093">
    <property type="protein sequence ID" value="TSC91884.1"/>
    <property type="molecule type" value="Genomic_DNA"/>
</dbReference>
<evidence type="ECO:0000313" key="3">
    <source>
        <dbReference type="Proteomes" id="UP000315589"/>
    </source>
</evidence>
<keyword evidence="1" id="KW-0175">Coiled coil</keyword>
<organism evidence="2 3">
    <name type="scientific">Candidatus Berkelbacteria bacterium Licking1014_85</name>
    <dbReference type="NCBI Taxonomy" id="2017148"/>
    <lineage>
        <taxon>Bacteria</taxon>
        <taxon>Candidatus Berkelbacteria</taxon>
    </lineage>
</organism>
<dbReference type="AlphaFoldDB" id="A0A554LG86"/>
<name>A0A554LG86_9BACT</name>
<proteinExistence type="predicted"/>
<gene>
    <name evidence="2" type="ORF">CEN91_580</name>
</gene>